<dbReference type="InterPro" id="IPR036514">
    <property type="entry name" value="SGNH_hydro_sf"/>
</dbReference>
<keyword evidence="3" id="KW-1185">Reference proteome</keyword>
<organism evidence="2 3">
    <name type="scientific">Paragemmobacter aquarius</name>
    <dbReference type="NCBI Taxonomy" id="2169400"/>
    <lineage>
        <taxon>Bacteria</taxon>
        <taxon>Pseudomonadati</taxon>
        <taxon>Pseudomonadota</taxon>
        <taxon>Alphaproteobacteria</taxon>
        <taxon>Rhodobacterales</taxon>
        <taxon>Paracoccaceae</taxon>
        <taxon>Paragemmobacter</taxon>
    </lineage>
</organism>
<dbReference type="SUPFAM" id="SSF52266">
    <property type="entry name" value="SGNH hydrolase"/>
    <property type="match status" value="1"/>
</dbReference>
<dbReference type="CDD" id="cd01839">
    <property type="entry name" value="SGNH_arylesterase_like"/>
    <property type="match status" value="1"/>
</dbReference>
<evidence type="ECO:0000313" key="2">
    <source>
        <dbReference type="EMBL" id="AWB50463.1"/>
    </source>
</evidence>
<name>A0A2S0URP3_9RHOB</name>
<protein>
    <submittedName>
        <fullName evidence="2">Lipolytic enzyme, G-D-S-L</fullName>
    </submittedName>
</protein>
<dbReference type="KEGG" id="geh:HYN69_16475"/>
<accession>A0A2S0URP3</accession>
<dbReference type="Pfam" id="PF13472">
    <property type="entry name" value="Lipase_GDSL_2"/>
    <property type="match status" value="1"/>
</dbReference>
<sequence>MPVLFTFGDSNTHGTPPIVDRGVYARFGRGVRWPTVAQAALGPDWELAEEGLPGRTAAFTDPVMGDIMDGREGLKMALQSHGPVDVMTLMLGTNDVKTRFAATPEIVVAGIAGLLDLAMSMEMQARHGGFKILLICPPPVVEVGPIKTEFWGGAARSQALPPLYAALAQSRGIGFLDAGKVISVSMVDGVHYDEAAHNRLGLAVGQAIKALL</sequence>
<feature type="domain" description="SGNH hydrolase-type esterase" evidence="1">
    <location>
        <begin position="7"/>
        <end position="184"/>
    </location>
</feature>
<evidence type="ECO:0000259" key="1">
    <source>
        <dbReference type="Pfam" id="PF13472"/>
    </source>
</evidence>
<evidence type="ECO:0000313" key="3">
    <source>
        <dbReference type="Proteomes" id="UP000244496"/>
    </source>
</evidence>
<dbReference type="Proteomes" id="UP000244496">
    <property type="component" value="Chromosome"/>
</dbReference>
<reference evidence="2 3" key="1">
    <citation type="submission" date="2018-04" db="EMBL/GenBank/DDBJ databases">
        <title>Genome sequencing of Gemmobacter.</title>
        <authorList>
            <person name="Yi H."/>
            <person name="Baek M.-G."/>
        </authorList>
    </citation>
    <scope>NUCLEOTIDE SEQUENCE [LARGE SCALE GENOMIC DNA]</scope>
    <source>
        <strain evidence="2 3">HYN0069</strain>
    </source>
</reference>
<dbReference type="InterPro" id="IPR013830">
    <property type="entry name" value="SGNH_hydro"/>
</dbReference>
<dbReference type="RefSeq" id="WP_108437273.1">
    <property type="nucleotide sequence ID" value="NZ_CP028918.1"/>
</dbReference>
<proteinExistence type="predicted"/>
<dbReference type="Gene3D" id="3.40.50.1110">
    <property type="entry name" value="SGNH hydrolase"/>
    <property type="match status" value="1"/>
</dbReference>
<dbReference type="EMBL" id="CP028918">
    <property type="protein sequence ID" value="AWB50463.1"/>
    <property type="molecule type" value="Genomic_DNA"/>
</dbReference>
<gene>
    <name evidence="2" type="ORF">HYN69_16475</name>
</gene>
<dbReference type="OrthoDB" id="164654at2"/>
<dbReference type="GO" id="GO:0016788">
    <property type="term" value="F:hydrolase activity, acting on ester bonds"/>
    <property type="evidence" value="ECO:0007669"/>
    <property type="project" value="UniProtKB-ARBA"/>
</dbReference>
<dbReference type="AlphaFoldDB" id="A0A2S0URP3"/>